<dbReference type="GO" id="GO:0000245">
    <property type="term" value="P:spliceosomal complex assembly"/>
    <property type="evidence" value="ECO:0007669"/>
    <property type="project" value="TreeGrafter"/>
</dbReference>
<dbReference type="Gene3D" id="1.10.510.10">
    <property type="entry name" value="Transferase(Phosphotransferase) domain 1"/>
    <property type="match status" value="1"/>
</dbReference>
<dbReference type="EC" id="2.7.11.1" evidence="1"/>
<evidence type="ECO:0000256" key="6">
    <source>
        <dbReference type="ARBA" id="ARBA00022840"/>
    </source>
</evidence>
<evidence type="ECO:0000256" key="9">
    <source>
        <dbReference type="PROSITE-ProRule" id="PRU10141"/>
    </source>
</evidence>
<keyword evidence="2" id="KW-0723">Serine/threonine-protein kinase</keyword>
<evidence type="ECO:0000256" key="3">
    <source>
        <dbReference type="ARBA" id="ARBA00022679"/>
    </source>
</evidence>
<gene>
    <name evidence="12" type="ORF">L227DRAFT_588493</name>
</gene>
<accession>A0A5C2RWB7</accession>
<evidence type="ECO:0000256" key="5">
    <source>
        <dbReference type="ARBA" id="ARBA00022777"/>
    </source>
</evidence>
<proteinExistence type="predicted"/>
<dbReference type="SMART" id="SM00220">
    <property type="entry name" value="S_TKc"/>
    <property type="match status" value="1"/>
</dbReference>
<dbReference type="STRING" id="1328759.A0A5C2RWB7"/>
<keyword evidence="6 9" id="KW-0067">ATP-binding</keyword>
<evidence type="ECO:0000256" key="1">
    <source>
        <dbReference type="ARBA" id="ARBA00012513"/>
    </source>
</evidence>
<dbReference type="Proteomes" id="UP000313359">
    <property type="component" value="Unassembled WGS sequence"/>
</dbReference>
<reference evidence="12" key="1">
    <citation type="journal article" date="2018" name="Genome Biol. Evol.">
        <title>Genomics and development of Lentinus tigrinus, a white-rot wood-decaying mushroom with dimorphic fruiting bodies.</title>
        <authorList>
            <person name="Wu B."/>
            <person name="Xu Z."/>
            <person name="Knudson A."/>
            <person name="Carlson A."/>
            <person name="Chen N."/>
            <person name="Kovaka S."/>
            <person name="LaButti K."/>
            <person name="Lipzen A."/>
            <person name="Pennachio C."/>
            <person name="Riley R."/>
            <person name="Schakwitz W."/>
            <person name="Umezawa K."/>
            <person name="Ohm R.A."/>
            <person name="Grigoriev I.V."/>
            <person name="Nagy L.G."/>
            <person name="Gibbons J."/>
            <person name="Hibbett D."/>
        </authorList>
    </citation>
    <scope>NUCLEOTIDE SEQUENCE [LARGE SCALE GENOMIC DNA]</scope>
    <source>
        <strain evidence="12">ALCF2SS1-6</strain>
    </source>
</reference>
<dbReference type="OrthoDB" id="5979581at2759"/>
<dbReference type="SUPFAM" id="SSF56112">
    <property type="entry name" value="Protein kinase-like (PK-like)"/>
    <property type="match status" value="1"/>
</dbReference>
<dbReference type="GO" id="GO:0005524">
    <property type="term" value="F:ATP binding"/>
    <property type="evidence" value="ECO:0007669"/>
    <property type="project" value="UniProtKB-UniRule"/>
</dbReference>
<evidence type="ECO:0000259" key="11">
    <source>
        <dbReference type="PROSITE" id="PS50011"/>
    </source>
</evidence>
<evidence type="ECO:0000313" key="13">
    <source>
        <dbReference type="Proteomes" id="UP000313359"/>
    </source>
</evidence>
<evidence type="ECO:0000313" key="12">
    <source>
        <dbReference type="EMBL" id="RPD55439.1"/>
    </source>
</evidence>
<organism evidence="12 13">
    <name type="scientific">Lentinus tigrinus ALCF2SS1-6</name>
    <dbReference type="NCBI Taxonomy" id="1328759"/>
    <lineage>
        <taxon>Eukaryota</taxon>
        <taxon>Fungi</taxon>
        <taxon>Dikarya</taxon>
        <taxon>Basidiomycota</taxon>
        <taxon>Agaricomycotina</taxon>
        <taxon>Agaricomycetes</taxon>
        <taxon>Polyporales</taxon>
        <taxon>Polyporaceae</taxon>
        <taxon>Lentinus</taxon>
    </lineage>
</organism>
<dbReference type="InterPro" id="IPR051334">
    <property type="entry name" value="SRPK"/>
</dbReference>
<comment type="catalytic activity">
    <reaction evidence="7">
        <text>L-threonyl-[protein] + ATP = O-phospho-L-threonyl-[protein] + ADP + H(+)</text>
        <dbReference type="Rhea" id="RHEA:46608"/>
        <dbReference type="Rhea" id="RHEA-COMP:11060"/>
        <dbReference type="Rhea" id="RHEA-COMP:11605"/>
        <dbReference type="ChEBI" id="CHEBI:15378"/>
        <dbReference type="ChEBI" id="CHEBI:30013"/>
        <dbReference type="ChEBI" id="CHEBI:30616"/>
        <dbReference type="ChEBI" id="CHEBI:61977"/>
        <dbReference type="ChEBI" id="CHEBI:456216"/>
        <dbReference type="EC" id="2.7.11.1"/>
    </reaction>
</comment>
<dbReference type="PROSITE" id="PS50011">
    <property type="entry name" value="PROTEIN_KINASE_DOM"/>
    <property type="match status" value="1"/>
</dbReference>
<feature type="domain" description="Protein kinase" evidence="11">
    <location>
        <begin position="61"/>
        <end position="402"/>
    </location>
</feature>
<dbReference type="Gene3D" id="3.30.200.20">
    <property type="entry name" value="Phosphorylase Kinase, domain 1"/>
    <property type="match status" value="1"/>
</dbReference>
<evidence type="ECO:0000256" key="2">
    <source>
        <dbReference type="ARBA" id="ARBA00022527"/>
    </source>
</evidence>
<dbReference type="AlphaFoldDB" id="A0A5C2RWB7"/>
<protein>
    <recommendedName>
        <fullName evidence="1">non-specific serine/threonine protein kinase</fullName>
        <ecNumber evidence="1">2.7.11.1</ecNumber>
    </recommendedName>
</protein>
<dbReference type="PANTHER" id="PTHR47634:SF9">
    <property type="entry name" value="PROTEIN KINASE DOMAIN-CONTAINING PROTEIN-RELATED"/>
    <property type="match status" value="1"/>
</dbReference>
<evidence type="ECO:0000256" key="8">
    <source>
        <dbReference type="ARBA" id="ARBA00048679"/>
    </source>
</evidence>
<keyword evidence="4 9" id="KW-0547">Nucleotide-binding</keyword>
<dbReference type="Pfam" id="PF00069">
    <property type="entry name" value="Pkinase"/>
    <property type="match status" value="1"/>
</dbReference>
<dbReference type="InterPro" id="IPR017441">
    <property type="entry name" value="Protein_kinase_ATP_BS"/>
</dbReference>
<keyword evidence="3" id="KW-0808">Transferase</keyword>
<keyword evidence="5" id="KW-0418">Kinase</keyword>
<keyword evidence="13" id="KW-1185">Reference proteome</keyword>
<dbReference type="PANTHER" id="PTHR47634">
    <property type="entry name" value="PROTEIN KINASE DOMAIN-CONTAINING PROTEIN-RELATED"/>
    <property type="match status" value="1"/>
</dbReference>
<dbReference type="GO" id="GO:0050684">
    <property type="term" value="P:regulation of mRNA processing"/>
    <property type="evidence" value="ECO:0007669"/>
    <property type="project" value="TreeGrafter"/>
</dbReference>
<dbReference type="PROSITE" id="PS00107">
    <property type="entry name" value="PROTEIN_KINASE_ATP"/>
    <property type="match status" value="1"/>
</dbReference>
<evidence type="ECO:0000256" key="7">
    <source>
        <dbReference type="ARBA" id="ARBA00047899"/>
    </source>
</evidence>
<name>A0A5C2RWB7_9APHY</name>
<dbReference type="InterPro" id="IPR011009">
    <property type="entry name" value="Kinase-like_dom_sf"/>
</dbReference>
<evidence type="ECO:0000256" key="10">
    <source>
        <dbReference type="SAM" id="MobiDB-lite"/>
    </source>
</evidence>
<dbReference type="EMBL" id="ML122295">
    <property type="protein sequence ID" value="RPD55439.1"/>
    <property type="molecule type" value="Genomic_DNA"/>
</dbReference>
<feature type="region of interest" description="Disordered" evidence="10">
    <location>
        <begin position="1"/>
        <end position="23"/>
    </location>
</feature>
<feature type="binding site" evidence="9">
    <location>
        <position position="100"/>
    </location>
    <ligand>
        <name>ATP</name>
        <dbReference type="ChEBI" id="CHEBI:30616"/>
    </ligand>
</feature>
<comment type="catalytic activity">
    <reaction evidence="8">
        <text>L-seryl-[protein] + ATP = O-phospho-L-seryl-[protein] + ADP + H(+)</text>
        <dbReference type="Rhea" id="RHEA:17989"/>
        <dbReference type="Rhea" id="RHEA-COMP:9863"/>
        <dbReference type="Rhea" id="RHEA-COMP:11604"/>
        <dbReference type="ChEBI" id="CHEBI:15378"/>
        <dbReference type="ChEBI" id="CHEBI:29999"/>
        <dbReference type="ChEBI" id="CHEBI:30616"/>
        <dbReference type="ChEBI" id="CHEBI:83421"/>
        <dbReference type="ChEBI" id="CHEBI:456216"/>
        <dbReference type="EC" id="2.7.11.1"/>
    </reaction>
</comment>
<dbReference type="InterPro" id="IPR000719">
    <property type="entry name" value="Prot_kinase_dom"/>
</dbReference>
<evidence type="ECO:0000256" key="4">
    <source>
        <dbReference type="ARBA" id="ARBA00022741"/>
    </source>
</evidence>
<sequence>MRKLRVLTNSKLRSPSPPRPPSTANFSLIESSQLIEEESLPWYDPRDFYPVRIGDVFQSRYQVIGKLGYGGYSTVWLCRDLMEHSYVTVKVCSQETSPVKREIAAYEYLRDLPKTKHYGRQYIRTSLDQFELPATNGSSLCLVLKPMAESVWSYRQGRRLPELMFKNVLHHVLNALDYLHRHAKLIHAEIQEKNILLSLPSDTASLEAYEERERTHPVPRKVVDNRIIYLSRHIEPESYGRPFLCDFGEARFGSTTYTGLIQPQPYRAPEVILGMPWNEKVDIWSVGVMIWNMFLGKNMFKVTGADEADDDPRYHIAHMVSLLGPPQVDFLKRSETGVAWQYFDAQGNWVSENGLPDDSLELSEDRLDGEKKAQFLRFVRKMVRWRPEDRATAQELMHDPWLLSRAPQ</sequence>
<dbReference type="GO" id="GO:0004674">
    <property type="term" value="F:protein serine/threonine kinase activity"/>
    <property type="evidence" value="ECO:0007669"/>
    <property type="project" value="UniProtKB-KW"/>
</dbReference>